<feature type="compositionally biased region" description="Basic and acidic residues" evidence="2">
    <location>
        <begin position="439"/>
        <end position="452"/>
    </location>
</feature>
<keyword evidence="5" id="KW-1185">Reference proteome</keyword>
<dbReference type="PROSITE" id="PS50966">
    <property type="entry name" value="ZF_SWIM"/>
    <property type="match status" value="1"/>
</dbReference>
<sequence length="810" mass="92791">MLAIQGTVSYALRNKRLAVSKTAQDGDPVPYVPEEWVTFEQKFIYSHGWAERDRGRGERPRHHVRTTGCPFRFTVQMRKRQEVWRLQVQTGVYEHNHVVNEDVYESYPSNRKIRHRETRATVDAMIQEILQEDQDNVISVDDTDIGHTGVIRMTTAHMRRLFSRFPELILVDCTHNTNRPILSMLTDFYDYFIKNWHRCKYSWNKLTRQQHENLATDTNNDLESFFGKIKKEVSALTDMRTLFQTVWNRAFRDQHEYVQEVNKVVTMNDLNAHSFTEDPEVAARVRVQVREEHELINVKTLKCTCTFATSLKLPCKHMIAYRKTNERFYADVVPIRMINDRSRPVIPKKVTDDQEDDKKEVKASKVKPSEDDQKEVKASKVNPSRPTKVQSKADAEVTSVLPKRGSSNDDDNREGKTDDQDDGQAKVKDVGEANNGQAKTKDEPAKSPEPTRRLPKRGCKRKKRAEFMAGLQIRRSEGGVSLVQFARAIASEKPGLKECSERVARLPVRFAKFANRKPKLVTKPNAIRNADAFNLLPKDLLKSCVAKLPVCNTSPESPMPIVISQASNPSTPGSDSERTVQCVSIASVGTFSEEQIRAMMMLSTIKKRCKEGSDAVRWLWESVASDVDADKQEEVNSVADWLDSQFSMKHIPDIPGVAFLSSLYRLRPPAWLNDDNLFAFCDRLCADYTCVAWPGEAVVIDTLRNTRGSTLVVEKALLGKLSTFKRKYDDDMKKKRSAVVTKLVIPLGQRDNYTTFQIFHIDAEVVPKKVHTFNCGVFVCMKFFKFVEPDFRFFCTKKTLALMRYCMAKS</sequence>
<dbReference type="InterPro" id="IPR048324">
    <property type="entry name" value="ZSWIM1-3_RNaseH-like"/>
</dbReference>
<feature type="region of interest" description="Disordered" evidence="2">
    <location>
        <begin position="344"/>
        <end position="463"/>
    </location>
</feature>
<feature type="compositionally biased region" description="Polar residues" evidence="2">
    <location>
        <begin position="381"/>
        <end position="390"/>
    </location>
</feature>
<proteinExistence type="predicted"/>
<evidence type="ECO:0000256" key="1">
    <source>
        <dbReference type="PROSITE-ProRule" id="PRU00325"/>
    </source>
</evidence>
<dbReference type="InterPro" id="IPR007527">
    <property type="entry name" value="Znf_SWIM"/>
</dbReference>
<dbReference type="InterPro" id="IPR052579">
    <property type="entry name" value="Zinc_finger_SWIM"/>
</dbReference>
<dbReference type="Proteomes" id="UP001146120">
    <property type="component" value="Unassembled WGS sequence"/>
</dbReference>
<accession>A0AAV2Z8E0</accession>
<evidence type="ECO:0000259" key="3">
    <source>
        <dbReference type="PROSITE" id="PS50966"/>
    </source>
</evidence>
<keyword evidence="1" id="KW-0863">Zinc-finger</keyword>
<organism evidence="4 5">
    <name type="scientific">Lagenidium giganteum</name>
    <dbReference type="NCBI Taxonomy" id="4803"/>
    <lineage>
        <taxon>Eukaryota</taxon>
        <taxon>Sar</taxon>
        <taxon>Stramenopiles</taxon>
        <taxon>Oomycota</taxon>
        <taxon>Peronosporomycetes</taxon>
        <taxon>Pythiales</taxon>
        <taxon>Pythiaceae</taxon>
    </lineage>
</organism>
<protein>
    <recommendedName>
        <fullName evidence="3">SWIM-type domain-containing protein</fullName>
    </recommendedName>
</protein>
<dbReference type="PANTHER" id="PTHR31569:SF4">
    <property type="entry name" value="SWIM-TYPE DOMAIN-CONTAINING PROTEIN"/>
    <property type="match status" value="1"/>
</dbReference>
<gene>
    <name evidence="4" type="ORF">N0F65_010330</name>
</gene>
<feature type="compositionally biased region" description="Basic and acidic residues" evidence="2">
    <location>
        <begin position="344"/>
        <end position="378"/>
    </location>
</feature>
<feature type="domain" description="SWIM-type" evidence="3">
    <location>
        <begin position="285"/>
        <end position="326"/>
    </location>
</feature>
<reference evidence="4" key="2">
    <citation type="journal article" date="2023" name="Microbiol Resour">
        <title>Decontamination and Annotation of the Draft Genome Sequence of the Oomycete Lagenidium giganteum ARSEF 373.</title>
        <authorList>
            <person name="Morgan W.R."/>
            <person name="Tartar A."/>
        </authorList>
    </citation>
    <scope>NUCLEOTIDE SEQUENCE</scope>
    <source>
        <strain evidence="4">ARSEF 373</strain>
    </source>
</reference>
<dbReference type="GO" id="GO:0008270">
    <property type="term" value="F:zinc ion binding"/>
    <property type="evidence" value="ECO:0007669"/>
    <property type="project" value="UniProtKB-KW"/>
</dbReference>
<dbReference type="Pfam" id="PF21056">
    <property type="entry name" value="ZSWIM1-3_RNaseH-like"/>
    <property type="match status" value="1"/>
</dbReference>
<name>A0AAV2Z8E0_9STRA</name>
<evidence type="ECO:0000313" key="4">
    <source>
        <dbReference type="EMBL" id="DBA01679.1"/>
    </source>
</evidence>
<keyword evidence="1" id="KW-0479">Metal-binding</keyword>
<keyword evidence="1" id="KW-0862">Zinc</keyword>
<dbReference type="PANTHER" id="PTHR31569">
    <property type="entry name" value="SWIM-TYPE DOMAIN-CONTAINING PROTEIN"/>
    <property type="match status" value="1"/>
</dbReference>
<comment type="caution">
    <text evidence="4">The sequence shown here is derived from an EMBL/GenBank/DDBJ whole genome shotgun (WGS) entry which is preliminary data.</text>
</comment>
<feature type="compositionally biased region" description="Basic and acidic residues" evidence="2">
    <location>
        <begin position="413"/>
        <end position="431"/>
    </location>
</feature>
<dbReference type="Pfam" id="PF04434">
    <property type="entry name" value="SWIM"/>
    <property type="match status" value="1"/>
</dbReference>
<evidence type="ECO:0000256" key="2">
    <source>
        <dbReference type="SAM" id="MobiDB-lite"/>
    </source>
</evidence>
<dbReference type="AlphaFoldDB" id="A0AAV2Z8E0"/>
<dbReference type="EMBL" id="DAKRPA010000043">
    <property type="protein sequence ID" value="DBA01679.1"/>
    <property type="molecule type" value="Genomic_DNA"/>
</dbReference>
<evidence type="ECO:0000313" key="5">
    <source>
        <dbReference type="Proteomes" id="UP001146120"/>
    </source>
</evidence>
<feature type="compositionally biased region" description="Basic residues" evidence="2">
    <location>
        <begin position="453"/>
        <end position="463"/>
    </location>
</feature>
<reference evidence="4" key="1">
    <citation type="submission" date="2022-11" db="EMBL/GenBank/DDBJ databases">
        <authorList>
            <person name="Morgan W.R."/>
            <person name="Tartar A."/>
        </authorList>
    </citation>
    <scope>NUCLEOTIDE SEQUENCE</scope>
    <source>
        <strain evidence="4">ARSEF 373</strain>
    </source>
</reference>